<protein>
    <submittedName>
        <fullName evidence="9 10">Complement C1q tumor necrosis factor-related protein 5</fullName>
    </submittedName>
</protein>
<dbReference type="InterPro" id="IPR050392">
    <property type="entry name" value="Collagen/C1q_domain"/>
</dbReference>
<evidence type="ECO:0000256" key="3">
    <source>
        <dbReference type="ARBA" id="ARBA00022729"/>
    </source>
</evidence>
<feature type="domain" description="C1q" evidence="7">
    <location>
        <begin position="99"/>
        <end position="238"/>
    </location>
</feature>
<dbReference type="GO" id="GO:0005581">
    <property type="term" value="C:collagen trimer"/>
    <property type="evidence" value="ECO:0007669"/>
    <property type="project" value="UniProtKB-KW"/>
</dbReference>
<reference evidence="9 10" key="1">
    <citation type="submission" date="2025-04" db="UniProtKB">
        <authorList>
            <consortium name="RefSeq"/>
        </authorList>
    </citation>
    <scope>IDENTIFICATION</scope>
</reference>
<dbReference type="KEGG" id="muo:115481587"/>
<dbReference type="RefSeq" id="XP_030076704.1">
    <property type="nucleotide sequence ID" value="XM_030220844.1"/>
</dbReference>
<dbReference type="SMART" id="SM00110">
    <property type="entry name" value="C1Q"/>
    <property type="match status" value="1"/>
</dbReference>
<dbReference type="PANTHER" id="PTHR15427">
    <property type="entry name" value="EMILIN ELASTIN MICROFIBRIL INTERFACE-LOCATED PROTEIN ELASTIN MICROFIBRIL INTERFACER"/>
    <property type="match status" value="1"/>
</dbReference>
<dbReference type="PRINTS" id="PR00007">
    <property type="entry name" value="COMPLEMNTC1Q"/>
</dbReference>
<keyword evidence="2" id="KW-0964">Secreted</keyword>
<dbReference type="GeneID" id="115481587"/>
<dbReference type="Proteomes" id="UP000515156">
    <property type="component" value="Chromosome 12"/>
</dbReference>
<evidence type="ECO:0000256" key="2">
    <source>
        <dbReference type="ARBA" id="ARBA00022525"/>
    </source>
</evidence>
<dbReference type="Gene3D" id="2.60.120.40">
    <property type="match status" value="1"/>
</dbReference>
<dbReference type="FunFam" id="2.60.120.40:FF:000001">
    <property type="entry name" value="Complement C1q B chain"/>
    <property type="match status" value="1"/>
</dbReference>
<dbReference type="GO" id="GO:0042995">
    <property type="term" value="C:cell projection"/>
    <property type="evidence" value="ECO:0007669"/>
    <property type="project" value="TreeGrafter"/>
</dbReference>
<dbReference type="GO" id="GO:0005615">
    <property type="term" value="C:extracellular space"/>
    <property type="evidence" value="ECO:0007669"/>
    <property type="project" value="TreeGrafter"/>
</dbReference>
<keyword evidence="3 6" id="KW-0732">Signal</keyword>
<dbReference type="PROSITE" id="PS50871">
    <property type="entry name" value="C1Q"/>
    <property type="match status" value="1"/>
</dbReference>
<dbReference type="InterPro" id="IPR008160">
    <property type="entry name" value="Collagen"/>
</dbReference>
<dbReference type="GO" id="GO:0005886">
    <property type="term" value="C:plasma membrane"/>
    <property type="evidence" value="ECO:0007669"/>
    <property type="project" value="TreeGrafter"/>
</dbReference>
<feature type="compositionally biased region" description="Low complexity" evidence="5">
    <location>
        <begin position="37"/>
        <end position="47"/>
    </location>
</feature>
<evidence type="ECO:0000313" key="9">
    <source>
        <dbReference type="RefSeq" id="XP_030076704.1"/>
    </source>
</evidence>
<dbReference type="RefSeq" id="XP_030076705.1">
    <property type="nucleotide sequence ID" value="XM_030220845.1"/>
</dbReference>
<evidence type="ECO:0000313" key="8">
    <source>
        <dbReference type="Proteomes" id="UP000515156"/>
    </source>
</evidence>
<accession>A0A6P7ZSC4</accession>
<name>A0A6P7ZSC4_9AMPH</name>
<dbReference type="AlphaFoldDB" id="A0A6P7ZSC4"/>
<feature type="chain" id="PRO_5044652633" evidence="6">
    <location>
        <begin position="19"/>
        <end position="243"/>
    </location>
</feature>
<evidence type="ECO:0000256" key="1">
    <source>
        <dbReference type="ARBA" id="ARBA00004613"/>
    </source>
</evidence>
<dbReference type="OrthoDB" id="6090657at2759"/>
<feature type="signal peptide" evidence="6">
    <location>
        <begin position="1"/>
        <end position="18"/>
    </location>
</feature>
<sequence>MDQLRVLIFLGTVSFTLLIEDNKIPGLCPGQPGVPGTPGVHGSSGLPGRDGRDGRDGAPGLQGLKGETGEPGARGPPGDTGHPGTDGQKGEKGGQGECAVAPRSAFSAKHSETRTPPPADQPIRFDVVLINEQGHYDAASGKFTCEIPGVYYFAVHATVFRTSLHFDIVKNGKAVASFFQVFGNWPKPTSLSGGTVLRLEPEDQVWVQVGVGEYTGLYASVKTDSTFSGFLIYSDWPHSAIFA</sequence>
<dbReference type="Pfam" id="PF00386">
    <property type="entry name" value="C1q"/>
    <property type="match status" value="1"/>
</dbReference>
<evidence type="ECO:0000313" key="11">
    <source>
        <dbReference type="RefSeq" id="XP_030076706.1"/>
    </source>
</evidence>
<dbReference type="InterPro" id="IPR008983">
    <property type="entry name" value="Tumour_necrosis_fac-like_dom"/>
</dbReference>
<dbReference type="SUPFAM" id="SSF49842">
    <property type="entry name" value="TNF-like"/>
    <property type="match status" value="1"/>
</dbReference>
<organism evidence="8 9">
    <name type="scientific">Microcaecilia unicolor</name>
    <dbReference type="NCBI Taxonomy" id="1415580"/>
    <lineage>
        <taxon>Eukaryota</taxon>
        <taxon>Metazoa</taxon>
        <taxon>Chordata</taxon>
        <taxon>Craniata</taxon>
        <taxon>Vertebrata</taxon>
        <taxon>Euteleostomi</taxon>
        <taxon>Amphibia</taxon>
        <taxon>Gymnophiona</taxon>
        <taxon>Siphonopidae</taxon>
        <taxon>Microcaecilia</taxon>
    </lineage>
</organism>
<proteinExistence type="predicted"/>
<evidence type="ECO:0000256" key="6">
    <source>
        <dbReference type="SAM" id="SignalP"/>
    </source>
</evidence>
<evidence type="ECO:0000259" key="7">
    <source>
        <dbReference type="PROSITE" id="PS50871"/>
    </source>
</evidence>
<evidence type="ECO:0000256" key="5">
    <source>
        <dbReference type="SAM" id="MobiDB-lite"/>
    </source>
</evidence>
<dbReference type="InterPro" id="IPR001073">
    <property type="entry name" value="C1q_dom"/>
</dbReference>
<dbReference type="PANTHER" id="PTHR15427:SF27">
    <property type="entry name" value="COMPLEMENT C1Q TUMOR NECROSIS FACTOR-RELATED PROTEIN 5"/>
    <property type="match status" value="1"/>
</dbReference>
<feature type="compositionally biased region" description="Low complexity" evidence="5">
    <location>
        <begin position="76"/>
        <end position="86"/>
    </location>
</feature>
<evidence type="ECO:0000256" key="4">
    <source>
        <dbReference type="ARBA" id="ARBA00023119"/>
    </source>
</evidence>
<evidence type="ECO:0000313" key="10">
    <source>
        <dbReference type="RefSeq" id="XP_030076705.1"/>
    </source>
</evidence>
<keyword evidence="4" id="KW-0176">Collagen</keyword>
<dbReference type="Pfam" id="PF01391">
    <property type="entry name" value="Collagen"/>
    <property type="match status" value="1"/>
</dbReference>
<feature type="region of interest" description="Disordered" evidence="5">
    <location>
        <begin position="29"/>
        <end position="120"/>
    </location>
</feature>
<gene>
    <name evidence="9 10 11" type="primary">C1QTNF5</name>
</gene>
<dbReference type="RefSeq" id="XP_030076706.1">
    <property type="nucleotide sequence ID" value="XM_030220846.1"/>
</dbReference>
<keyword evidence="8" id="KW-1185">Reference proteome</keyword>
<comment type="subcellular location">
    <subcellularLocation>
        <location evidence="1">Secreted</location>
    </subcellularLocation>
</comment>
<dbReference type="CTD" id="114902"/>